<gene>
    <name evidence="1" type="ORF">EV386_2791</name>
</gene>
<dbReference type="InterPro" id="IPR010982">
    <property type="entry name" value="Lambda_DNA-bd_dom_sf"/>
</dbReference>
<sequence length="141" mass="16074">MRLPQRRLTGTRERLSGAALRCTRERLGLTTRWLASHLDVTERSVHRWESGVRPVPDGVRVEVERLAARHGALVERLHARLDRMTEPRLFTWRTDADVAEAGEREMPLPASWHRAAVGLVLARRPGVEVVYRMPMRPNGGS</sequence>
<dbReference type="SUPFAM" id="SSF47413">
    <property type="entry name" value="lambda repressor-like DNA-binding domains"/>
    <property type="match status" value="1"/>
</dbReference>
<dbReference type="InterPro" id="IPR001387">
    <property type="entry name" value="Cro/C1-type_HTH"/>
</dbReference>
<comment type="caution">
    <text evidence="1">The sequence shown here is derived from an EMBL/GenBank/DDBJ whole genome shotgun (WGS) entry which is preliminary data.</text>
</comment>
<reference evidence="1 2" key="1">
    <citation type="submission" date="2019-02" db="EMBL/GenBank/DDBJ databases">
        <title>Sequencing the genomes of 1000 actinobacteria strains.</title>
        <authorList>
            <person name="Klenk H.-P."/>
        </authorList>
    </citation>
    <scope>NUCLEOTIDE SEQUENCE [LARGE SCALE GENOMIC DNA]</scope>
    <source>
        <strain evidence="1 2">DSM 16932</strain>
    </source>
</reference>
<dbReference type="RefSeq" id="WP_130415916.1">
    <property type="nucleotide sequence ID" value="NZ_SGWX01000001.1"/>
</dbReference>
<keyword evidence="2" id="KW-1185">Reference proteome</keyword>
<organism evidence="1 2">
    <name type="scientific">Xylanimonas ulmi</name>
    <dbReference type="NCBI Taxonomy" id="228973"/>
    <lineage>
        <taxon>Bacteria</taxon>
        <taxon>Bacillati</taxon>
        <taxon>Actinomycetota</taxon>
        <taxon>Actinomycetes</taxon>
        <taxon>Micrococcales</taxon>
        <taxon>Promicromonosporaceae</taxon>
        <taxon>Xylanimonas</taxon>
    </lineage>
</organism>
<dbReference type="OrthoDB" id="3259824at2"/>
<dbReference type="GO" id="GO:0003677">
    <property type="term" value="F:DNA binding"/>
    <property type="evidence" value="ECO:0007669"/>
    <property type="project" value="UniProtKB-KW"/>
</dbReference>
<dbReference type="CDD" id="cd00093">
    <property type="entry name" value="HTH_XRE"/>
    <property type="match status" value="1"/>
</dbReference>
<dbReference type="Gene3D" id="1.10.3100.10">
    <property type="entry name" value="Putative cytoplasmic protein"/>
    <property type="match status" value="1"/>
</dbReference>
<accession>A0A4Q7M745</accession>
<dbReference type="Proteomes" id="UP000293852">
    <property type="component" value="Unassembled WGS sequence"/>
</dbReference>
<keyword evidence="1" id="KW-0238">DNA-binding</keyword>
<evidence type="ECO:0000313" key="1">
    <source>
        <dbReference type="EMBL" id="RZS62458.1"/>
    </source>
</evidence>
<name>A0A4Q7M745_9MICO</name>
<protein>
    <submittedName>
        <fullName evidence="1">DNA-binding transcriptional regulator YiaG</fullName>
    </submittedName>
</protein>
<proteinExistence type="predicted"/>
<dbReference type="InterPro" id="IPR027910">
    <property type="entry name" value="YdiL_sf"/>
</dbReference>
<dbReference type="EMBL" id="SGWX01000001">
    <property type="protein sequence ID" value="RZS62458.1"/>
    <property type="molecule type" value="Genomic_DNA"/>
</dbReference>
<evidence type="ECO:0000313" key="2">
    <source>
        <dbReference type="Proteomes" id="UP000293852"/>
    </source>
</evidence>
<dbReference type="Pfam" id="PF13560">
    <property type="entry name" value="HTH_31"/>
    <property type="match status" value="1"/>
</dbReference>
<dbReference type="AlphaFoldDB" id="A0A4Q7M745"/>